<gene>
    <name evidence="1" type="ordered locus">Psta_2890</name>
</gene>
<sequence>MGLPQMLAQWLVTDRVAQLAEKIAVRSRMQVWQRVAHRLPAMQGAEAKGYVRSRAVMPITAETEKLLAEENMSSPKLRDALIPAAVEAMVRMLCDSRSRVIKTQPGKRRVA</sequence>
<reference evidence="1 2" key="1">
    <citation type="journal article" date="2009" name="Stand. Genomic Sci.">
        <title>Complete genome sequence of Pirellula staleyi type strain (ATCC 27377).</title>
        <authorList>
            <person name="Clum A."/>
            <person name="Tindall B.J."/>
            <person name="Sikorski J."/>
            <person name="Ivanova N."/>
            <person name="Mavrommatis K."/>
            <person name="Lucas S."/>
            <person name="Glavina del Rio T."/>
            <person name="Nolan M."/>
            <person name="Chen F."/>
            <person name="Tice H."/>
            <person name="Pitluck S."/>
            <person name="Cheng J.F."/>
            <person name="Chertkov O."/>
            <person name="Brettin T."/>
            <person name="Han C."/>
            <person name="Detter J.C."/>
            <person name="Kuske C."/>
            <person name="Bruce D."/>
            <person name="Goodwin L."/>
            <person name="Ovchinikova G."/>
            <person name="Pati A."/>
            <person name="Mikhailova N."/>
            <person name="Chen A."/>
            <person name="Palaniappan K."/>
            <person name="Land M."/>
            <person name="Hauser L."/>
            <person name="Chang Y.J."/>
            <person name="Jeffries C.D."/>
            <person name="Chain P."/>
            <person name="Rohde M."/>
            <person name="Goker M."/>
            <person name="Bristow J."/>
            <person name="Eisen J.A."/>
            <person name="Markowitz V."/>
            <person name="Hugenholtz P."/>
            <person name="Kyrpides N.C."/>
            <person name="Klenk H.P."/>
            <person name="Lapidus A."/>
        </authorList>
    </citation>
    <scope>NUCLEOTIDE SEQUENCE [LARGE SCALE GENOMIC DNA]</scope>
    <source>
        <strain evidence="2">ATCC 27377 / DSM 6068 / ICPB 4128</strain>
    </source>
</reference>
<dbReference type="Proteomes" id="UP000001887">
    <property type="component" value="Chromosome"/>
</dbReference>
<organism evidence="1 2">
    <name type="scientific">Pirellula staleyi (strain ATCC 27377 / DSM 6068 / ICPB 4128)</name>
    <name type="common">Pirella staleyi</name>
    <dbReference type="NCBI Taxonomy" id="530564"/>
    <lineage>
        <taxon>Bacteria</taxon>
        <taxon>Pseudomonadati</taxon>
        <taxon>Planctomycetota</taxon>
        <taxon>Planctomycetia</taxon>
        <taxon>Pirellulales</taxon>
        <taxon>Pirellulaceae</taxon>
        <taxon>Pirellula</taxon>
    </lineage>
</organism>
<evidence type="ECO:0000313" key="2">
    <source>
        <dbReference type="Proteomes" id="UP000001887"/>
    </source>
</evidence>
<dbReference type="AlphaFoldDB" id="D2R8L4"/>
<name>D2R8L4_PIRSD</name>
<keyword evidence="2" id="KW-1185">Reference proteome</keyword>
<dbReference type="EMBL" id="CP001848">
    <property type="protein sequence ID" value="ADB17555.1"/>
    <property type="molecule type" value="Genomic_DNA"/>
</dbReference>
<evidence type="ECO:0000313" key="1">
    <source>
        <dbReference type="EMBL" id="ADB17555.1"/>
    </source>
</evidence>
<dbReference type="OrthoDB" id="9866847at2"/>
<accession>D2R8L4</accession>
<proteinExistence type="predicted"/>
<protein>
    <submittedName>
        <fullName evidence="1">Uncharacterized protein</fullName>
    </submittedName>
</protein>
<dbReference type="HOGENOM" id="CLU_2156006_0_0_0"/>
<dbReference type="KEGG" id="psl:Psta_2890"/>